<dbReference type="PROSITE" id="PS50096">
    <property type="entry name" value="IQ"/>
    <property type="match status" value="9"/>
</dbReference>
<dbReference type="PANTHER" id="PTHR22706">
    <property type="entry name" value="ASSEMBLY FACTOR FOR SPINDLE MICROTUBULES"/>
    <property type="match status" value="1"/>
</dbReference>
<name>A0A6G0WCH9_9STRA</name>
<dbReference type="GO" id="GO:0005516">
    <property type="term" value="F:calmodulin binding"/>
    <property type="evidence" value="ECO:0007669"/>
    <property type="project" value="UniProtKB-KW"/>
</dbReference>
<feature type="region of interest" description="Disordered" evidence="6">
    <location>
        <begin position="1"/>
        <end position="26"/>
    </location>
</feature>
<evidence type="ECO:0000256" key="4">
    <source>
        <dbReference type="ARBA" id="ARBA00022860"/>
    </source>
</evidence>
<organism evidence="7 8">
    <name type="scientific">Aphanomyces euteiches</name>
    <dbReference type="NCBI Taxonomy" id="100861"/>
    <lineage>
        <taxon>Eukaryota</taxon>
        <taxon>Sar</taxon>
        <taxon>Stramenopiles</taxon>
        <taxon>Oomycota</taxon>
        <taxon>Saprolegniomycetes</taxon>
        <taxon>Saprolegniales</taxon>
        <taxon>Verrucalvaceae</taxon>
        <taxon>Aphanomyces</taxon>
    </lineage>
</organism>
<dbReference type="GO" id="GO:0005737">
    <property type="term" value="C:cytoplasm"/>
    <property type="evidence" value="ECO:0007669"/>
    <property type="project" value="UniProtKB-SubCell"/>
</dbReference>
<accession>A0A6G0WCH9</accession>
<dbReference type="InterPro" id="IPR000048">
    <property type="entry name" value="IQ_motif_EF-hand-BS"/>
</dbReference>
<dbReference type="GO" id="GO:0051295">
    <property type="term" value="P:establishment of meiotic spindle localization"/>
    <property type="evidence" value="ECO:0007669"/>
    <property type="project" value="TreeGrafter"/>
</dbReference>
<dbReference type="GO" id="GO:0007051">
    <property type="term" value="P:spindle organization"/>
    <property type="evidence" value="ECO:0007669"/>
    <property type="project" value="TreeGrafter"/>
</dbReference>
<evidence type="ECO:0000313" key="7">
    <source>
        <dbReference type="EMBL" id="KAF0724992.1"/>
    </source>
</evidence>
<evidence type="ECO:0000256" key="2">
    <source>
        <dbReference type="ARBA" id="ARBA00022490"/>
    </source>
</evidence>
<feature type="region of interest" description="Disordered" evidence="6">
    <location>
        <begin position="1038"/>
        <end position="1059"/>
    </location>
</feature>
<dbReference type="PANTHER" id="PTHR22706:SF1">
    <property type="entry name" value="ASSEMBLY FACTOR FOR SPINDLE MICROTUBULES"/>
    <property type="match status" value="1"/>
</dbReference>
<gene>
    <name evidence="7" type="ORF">Ae201684_016390</name>
</gene>
<evidence type="ECO:0000256" key="5">
    <source>
        <dbReference type="SAM" id="Coils"/>
    </source>
</evidence>
<evidence type="ECO:0000256" key="6">
    <source>
        <dbReference type="SAM" id="MobiDB-lite"/>
    </source>
</evidence>
<sequence>MSSRAERTDRRDGRKRGPETRERRPDPLFAYSKQLEEILTIAFQPTYVSVDNISCRLLHRRLLGPSRFWFKSIKQDKTTTIASKKWSASIFDVPWKKSIVEISQASDRLIPHGVDLYPKLKPTLVGTFESERAASTACDAAIRLRDTSNPISLFNDPLDPLPPFWNRFLQITIVSDIFVRKSHTERLSMVLEVLLQSPVLEGPKNQWFVCSNMKKYGTIGASVCRLPHLRYLECDLVFIVKTSAQFKSQSIDSLTERFGLSHLSLDRTLGVVTMARTTPKDIRRIISDEQPQTKLPHFYHGLPKALKEMIAKEQAAQRTNQTSSLSLSLQRNSEQTVFVKFDKRKQKYNKAALMLQRIFRASITSRVLRRLLARHRHALTIQRYYRAYVVRVFVSEYKIVVAFASTHIQAVFRSHVSRELTKAKKMQMNIAATHMQRIFRGFKARKLAFWLRYNFASAIQIQRVVRGMFGRERARMFRRAKYKRTVVLPAAKTIQRVYRGWKGRQRYQRIKQEYFVNFVQIPAVTMMQRIVRGYFGRKLALQTRRELAAALTIQEACRKYRARCRWAFVWQVRFENRMASRIGAVARGYLARQVYKRELRKVCVRKVVIPAVKTIQRVYRGHRVRKQLEDLRDRIEAATVLQYFWRKKKREGAERAKWQEMFTKLKLQSALVIQCAIRCYLARQEVQTKRLKQRGEYSDAALKVQSAWRSFCNRTSIKHMRELMVIEVFARKLTQVKDNLDNVQFDLIDAKADMALLTKHKKKALQQIHDIKQMRLDWELRVPELDKELAAMTRQDIERGWQEAFETEKIVIHFSRLLSAEEILSKKQQIREYDGEMATLKVECEDLERDLEEKVLDETMLLEDIRRLEMQRAAQQYVAASREAIRRQKLRWKVHSNRAKIIQRRKAVEVATLARSLAPPPTSVSYANVTATLKETQALVQNHQDAEEAAMKAQLELRGSRNPHLFAAADAVVAECHQIIKSGSLAMNIVRTDIRDDPTAMCAACGHVICVCHMIKSTHADKVPVVSQQSLALKTNKSATLGRRRRHNRHTDGLDESNL</sequence>
<evidence type="ECO:0000256" key="3">
    <source>
        <dbReference type="ARBA" id="ARBA00022737"/>
    </source>
</evidence>
<dbReference type="VEuPathDB" id="FungiDB:AeMF1_011892"/>
<keyword evidence="2" id="KW-0963">Cytoplasm</keyword>
<dbReference type="Proteomes" id="UP000481153">
    <property type="component" value="Unassembled WGS sequence"/>
</dbReference>
<dbReference type="Pfam" id="PF00612">
    <property type="entry name" value="IQ"/>
    <property type="match status" value="5"/>
</dbReference>
<reference evidence="7 8" key="1">
    <citation type="submission" date="2019-07" db="EMBL/GenBank/DDBJ databases">
        <title>Genomics analysis of Aphanomyces spp. identifies a new class of oomycete effector associated with host adaptation.</title>
        <authorList>
            <person name="Gaulin E."/>
        </authorList>
    </citation>
    <scope>NUCLEOTIDE SEQUENCE [LARGE SCALE GENOMIC DNA]</scope>
    <source>
        <strain evidence="7 8">ATCC 201684</strain>
    </source>
</reference>
<dbReference type="SMART" id="SM00015">
    <property type="entry name" value="IQ"/>
    <property type="match status" value="11"/>
</dbReference>
<evidence type="ECO:0000256" key="1">
    <source>
        <dbReference type="ARBA" id="ARBA00004496"/>
    </source>
</evidence>
<dbReference type="InterPro" id="IPR051185">
    <property type="entry name" value="ASPM"/>
</dbReference>
<keyword evidence="3" id="KW-0677">Repeat</keyword>
<keyword evidence="8" id="KW-1185">Reference proteome</keyword>
<comment type="subcellular location">
    <subcellularLocation>
        <location evidence="1">Cytoplasm</location>
    </subcellularLocation>
</comment>
<proteinExistence type="predicted"/>
<keyword evidence="5" id="KW-0175">Coiled coil</keyword>
<dbReference type="EMBL" id="VJMJ01000253">
    <property type="protein sequence ID" value="KAF0724992.1"/>
    <property type="molecule type" value="Genomic_DNA"/>
</dbReference>
<dbReference type="GO" id="GO:0000278">
    <property type="term" value="P:mitotic cell cycle"/>
    <property type="evidence" value="ECO:0007669"/>
    <property type="project" value="TreeGrafter"/>
</dbReference>
<dbReference type="AlphaFoldDB" id="A0A6G0WCH9"/>
<keyword evidence="4" id="KW-0112">Calmodulin-binding</keyword>
<evidence type="ECO:0000313" key="8">
    <source>
        <dbReference type="Proteomes" id="UP000481153"/>
    </source>
</evidence>
<dbReference type="GO" id="GO:0000922">
    <property type="term" value="C:spindle pole"/>
    <property type="evidence" value="ECO:0007669"/>
    <property type="project" value="TreeGrafter"/>
</dbReference>
<protein>
    <submittedName>
        <fullName evidence="7">Uncharacterized protein</fullName>
    </submittedName>
</protein>
<dbReference type="Gene3D" id="1.20.5.190">
    <property type="match status" value="4"/>
</dbReference>
<comment type="caution">
    <text evidence="7">The sequence shown here is derived from an EMBL/GenBank/DDBJ whole genome shotgun (WGS) entry which is preliminary data.</text>
</comment>
<feature type="coiled-coil region" evidence="5">
    <location>
        <begin position="830"/>
        <end position="857"/>
    </location>
</feature>